<keyword evidence="2" id="KW-1133">Transmembrane helix</keyword>
<sequence>MIIRVITWIIAVWVIYSLLSRYVFSLFRINVSTNDQLKQMQAQLKEMDKKMSKNNNTPKKSKREGDYIDYEEIK</sequence>
<evidence type="ECO:0000313" key="3">
    <source>
        <dbReference type="EMBL" id="PQJ11752.1"/>
    </source>
</evidence>
<dbReference type="EMBL" id="PPSL01000002">
    <property type="protein sequence ID" value="PQJ11752.1"/>
    <property type="molecule type" value="Genomic_DNA"/>
</dbReference>
<protein>
    <recommendedName>
        <fullName evidence="5">DUF4834 domain-containing protein</fullName>
    </recommendedName>
</protein>
<dbReference type="Proteomes" id="UP000239872">
    <property type="component" value="Unassembled WGS sequence"/>
</dbReference>
<accession>A0A2S7SXV2</accession>
<feature type="compositionally biased region" description="Basic and acidic residues" evidence="1">
    <location>
        <begin position="63"/>
        <end position="74"/>
    </location>
</feature>
<feature type="transmembrane region" description="Helical" evidence="2">
    <location>
        <begin position="6"/>
        <end position="24"/>
    </location>
</feature>
<proteinExistence type="predicted"/>
<feature type="region of interest" description="Disordered" evidence="1">
    <location>
        <begin position="47"/>
        <end position="74"/>
    </location>
</feature>
<gene>
    <name evidence="3" type="ORF">CJD36_008125</name>
</gene>
<evidence type="ECO:0008006" key="5">
    <source>
        <dbReference type="Google" id="ProtNLM"/>
    </source>
</evidence>
<comment type="caution">
    <text evidence="3">The sequence shown here is derived from an EMBL/GenBank/DDBJ whole genome shotgun (WGS) entry which is preliminary data.</text>
</comment>
<reference evidence="3 4" key="1">
    <citation type="submission" date="2018-01" db="EMBL/GenBank/DDBJ databases">
        <title>A novel member of the phylum Bacteroidetes isolated from glacier ice.</title>
        <authorList>
            <person name="Liu Q."/>
            <person name="Xin Y.-H."/>
        </authorList>
    </citation>
    <scope>NUCLEOTIDE SEQUENCE [LARGE SCALE GENOMIC DNA]</scope>
    <source>
        <strain evidence="3 4">RB1R16</strain>
    </source>
</reference>
<organism evidence="3 4">
    <name type="scientific">Flavipsychrobacter stenotrophus</name>
    <dbReference type="NCBI Taxonomy" id="2077091"/>
    <lineage>
        <taxon>Bacteria</taxon>
        <taxon>Pseudomonadati</taxon>
        <taxon>Bacteroidota</taxon>
        <taxon>Chitinophagia</taxon>
        <taxon>Chitinophagales</taxon>
        <taxon>Chitinophagaceae</taxon>
        <taxon>Flavipsychrobacter</taxon>
    </lineage>
</organism>
<dbReference type="RefSeq" id="WP_105038632.1">
    <property type="nucleotide sequence ID" value="NZ_PPSL01000002.1"/>
</dbReference>
<evidence type="ECO:0000256" key="1">
    <source>
        <dbReference type="SAM" id="MobiDB-lite"/>
    </source>
</evidence>
<keyword evidence="4" id="KW-1185">Reference proteome</keyword>
<dbReference type="AlphaFoldDB" id="A0A2S7SXV2"/>
<keyword evidence="2" id="KW-0812">Transmembrane</keyword>
<evidence type="ECO:0000313" key="4">
    <source>
        <dbReference type="Proteomes" id="UP000239872"/>
    </source>
</evidence>
<keyword evidence="2" id="KW-0472">Membrane</keyword>
<evidence type="ECO:0000256" key="2">
    <source>
        <dbReference type="SAM" id="Phobius"/>
    </source>
</evidence>
<name>A0A2S7SXV2_9BACT</name>